<proteinExistence type="predicted"/>
<comment type="caution">
    <text evidence="1">The sequence shown here is derived from an EMBL/GenBank/DDBJ whole genome shotgun (WGS) entry which is preliminary data.</text>
</comment>
<keyword evidence="2" id="KW-1185">Reference proteome</keyword>
<evidence type="ECO:0000313" key="1">
    <source>
        <dbReference type="EMBL" id="MCI82715.1"/>
    </source>
</evidence>
<organism evidence="1 2">
    <name type="scientific">Trifolium medium</name>
    <dbReference type="NCBI Taxonomy" id="97028"/>
    <lineage>
        <taxon>Eukaryota</taxon>
        <taxon>Viridiplantae</taxon>
        <taxon>Streptophyta</taxon>
        <taxon>Embryophyta</taxon>
        <taxon>Tracheophyta</taxon>
        <taxon>Spermatophyta</taxon>
        <taxon>Magnoliopsida</taxon>
        <taxon>eudicotyledons</taxon>
        <taxon>Gunneridae</taxon>
        <taxon>Pentapetalae</taxon>
        <taxon>rosids</taxon>
        <taxon>fabids</taxon>
        <taxon>Fabales</taxon>
        <taxon>Fabaceae</taxon>
        <taxon>Papilionoideae</taxon>
        <taxon>50 kb inversion clade</taxon>
        <taxon>NPAAA clade</taxon>
        <taxon>Hologalegina</taxon>
        <taxon>IRL clade</taxon>
        <taxon>Trifolieae</taxon>
        <taxon>Trifolium</taxon>
    </lineage>
</organism>
<protein>
    <submittedName>
        <fullName evidence="1">Cellulose synthase A catalytic subunit 2</fullName>
    </submittedName>
</protein>
<accession>A0A392V7B3</accession>
<evidence type="ECO:0000313" key="2">
    <source>
        <dbReference type="Proteomes" id="UP000265520"/>
    </source>
</evidence>
<dbReference type="AlphaFoldDB" id="A0A392V7B3"/>
<dbReference type="Proteomes" id="UP000265520">
    <property type="component" value="Unassembled WGS sequence"/>
</dbReference>
<reference evidence="1 2" key="1">
    <citation type="journal article" date="2018" name="Front. Plant Sci.">
        <title>Red Clover (Trifolium pratense) and Zigzag Clover (T. medium) - A Picture of Genomic Similarities and Differences.</title>
        <authorList>
            <person name="Dluhosova J."/>
            <person name="Istvanek J."/>
            <person name="Nedelnik J."/>
            <person name="Repkova J."/>
        </authorList>
    </citation>
    <scope>NUCLEOTIDE SEQUENCE [LARGE SCALE GENOMIC DNA]</scope>
    <source>
        <strain evidence="2">cv. 10/8</strain>
        <tissue evidence="1">Leaf</tissue>
    </source>
</reference>
<name>A0A392V7B3_9FABA</name>
<feature type="non-terminal residue" evidence="1">
    <location>
        <position position="41"/>
    </location>
</feature>
<dbReference type="EMBL" id="LXQA011049967">
    <property type="protein sequence ID" value="MCI82715.1"/>
    <property type="molecule type" value="Genomic_DNA"/>
</dbReference>
<sequence>MVPKKDIAVYGYGSVAWKDRMEEWKKRQSDKLQVVKHEGDS</sequence>